<dbReference type="Pfam" id="PF02515">
    <property type="entry name" value="CoA_transf_3"/>
    <property type="match status" value="2"/>
</dbReference>
<dbReference type="PANTHER" id="PTHR48228:SF5">
    <property type="entry name" value="ALPHA-METHYLACYL-COA RACEMASE"/>
    <property type="match status" value="1"/>
</dbReference>
<dbReference type="EMBL" id="CACSIP010000075">
    <property type="protein sequence ID" value="CAA0137595.1"/>
    <property type="molecule type" value="Genomic_DNA"/>
</dbReference>
<evidence type="ECO:0000313" key="1">
    <source>
        <dbReference type="EMBL" id="CAA0137595.1"/>
    </source>
</evidence>
<sequence>MVDFSTTLAGAYATQFLADCGADVVMVEPAAGNPLRQQPGWPGLLRGKRSVALDLRDTGDREEVDRLLERADVAVMTVRPAIAGRYGLVAADISARHPHLVVASITGWGSRGPWRDYKGWEALVMAKVGVMHEKQGLTRRPGPAYVTTLYASWGAAHAAVQGILASLIERDCTGRGQVVESNLVTGLGAMDPWNWFHEMILDRYPDAFQPAAEPYDQDARPVGYLVFPLLAAPTKDAHWLQFAQVSPKLMHAWMSELDLLEELKKPKWQDFPMLPTPELRTEWWDMMLERVQARTLDDWQAALDANPDLSAELFRTPEASLEHPQTVFEGRAVELMDPKLGPVRQPSTLIHVDGKPVTDLRAAPLRGEHRIEELDWHESEHGLPDSANDGDFGLPLRGVTIVEMGSMYAGPYGATILTDLGARVIKIEPLDGDNIRGMLAYPEAGGAKVLQGKESCAIDITTAEGRDLVYALIKNADVVLNCSRGKSAERAKVDEDTLKSINPDLIVLSTSGYGLDGPFAHRAAYAPSIGAASGLSLLDSHGAAHAPKDLDDLHRTAAALFAGGTVLAVQCDGIAALGVASALMVGIYAKSRGVELSGMATTMLGSVQQALISHNLSYAGKGDMPDADPEFYGLNALYRLYRAADGWIFLAAPLPMEWTVFTEAMSLYCAVGADPRFATPALRVTNDAALAAELAAAFATRDKADWEKDLAARDVGCVAVAERSSGIVLQGDDCFEAGYSVESHSPVFDQHRRLAPLHHFSRSLTKADGGCTLGQHTRAIMREIGLDDEAIDRLEADRIIACG</sequence>
<dbReference type="AlphaFoldDB" id="A0A5S9RAI7"/>
<dbReference type="InterPro" id="IPR023606">
    <property type="entry name" value="CoA-Trfase_III_dom_1_sf"/>
</dbReference>
<dbReference type="EC" id="2.-.-.-" evidence="1"/>
<keyword evidence="1" id="KW-0456">Lyase</keyword>
<evidence type="ECO:0000313" key="2">
    <source>
        <dbReference type="Proteomes" id="UP000430146"/>
    </source>
</evidence>
<accession>A0A5S9RAI7</accession>
<dbReference type="InterPro" id="IPR003673">
    <property type="entry name" value="CoA-Trfase_fam_III"/>
</dbReference>
<dbReference type="GO" id="GO:0016740">
    <property type="term" value="F:transferase activity"/>
    <property type="evidence" value="ECO:0007669"/>
    <property type="project" value="UniProtKB-KW"/>
</dbReference>
<dbReference type="InterPro" id="IPR050509">
    <property type="entry name" value="CoA-transferase_III"/>
</dbReference>
<gene>
    <name evidence="1" type="primary">dddD_2</name>
    <name evidence="1" type="ORF">AELLOGFF_02306</name>
</gene>
<dbReference type="Gene3D" id="3.30.1540.10">
    <property type="entry name" value="formyl-coa transferase, domain 3"/>
    <property type="match status" value="2"/>
</dbReference>
<organism evidence="1 2">
    <name type="scientific">Mycolicibacterium vanbaalenii</name>
    <name type="common">Mycobacterium vanbaalenii</name>
    <dbReference type="NCBI Taxonomy" id="110539"/>
    <lineage>
        <taxon>Bacteria</taxon>
        <taxon>Bacillati</taxon>
        <taxon>Actinomycetota</taxon>
        <taxon>Actinomycetes</taxon>
        <taxon>Mycobacteriales</taxon>
        <taxon>Mycobacteriaceae</taxon>
        <taxon>Mycolicibacterium</taxon>
    </lineage>
</organism>
<proteinExistence type="predicted"/>
<keyword evidence="1" id="KW-0808">Transferase</keyword>
<name>A0A5S9RAI7_MYCVN</name>
<dbReference type="InterPro" id="IPR044855">
    <property type="entry name" value="CoA-Trfase_III_dom3_sf"/>
</dbReference>
<dbReference type="Gene3D" id="3.40.50.10540">
    <property type="entry name" value="Crotonobetainyl-coa:carnitine coa-transferase, domain 1"/>
    <property type="match status" value="2"/>
</dbReference>
<reference evidence="1 2" key="1">
    <citation type="submission" date="2019-11" db="EMBL/GenBank/DDBJ databases">
        <authorList>
            <person name="Holert J."/>
        </authorList>
    </citation>
    <scope>NUCLEOTIDE SEQUENCE [LARGE SCALE GENOMIC DNA]</scope>
    <source>
        <strain evidence="1">BC8_1</strain>
    </source>
</reference>
<dbReference type="GO" id="GO:0016829">
    <property type="term" value="F:lyase activity"/>
    <property type="evidence" value="ECO:0007669"/>
    <property type="project" value="UniProtKB-KW"/>
</dbReference>
<dbReference type="Proteomes" id="UP000430146">
    <property type="component" value="Unassembled WGS sequence"/>
</dbReference>
<keyword evidence="2" id="KW-1185">Reference proteome</keyword>
<dbReference type="PANTHER" id="PTHR48228">
    <property type="entry name" value="SUCCINYL-COA--D-CITRAMALATE COA-TRANSFERASE"/>
    <property type="match status" value="1"/>
</dbReference>
<protein>
    <submittedName>
        <fullName evidence="1">CoA-transferase/lyase DddD</fullName>
        <ecNumber evidence="1">2.-.-.-</ecNumber>
    </submittedName>
</protein>
<dbReference type="SUPFAM" id="SSF89796">
    <property type="entry name" value="CoA-transferase family III (CaiB/BaiF)"/>
    <property type="match status" value="2"/>
</dbReference>